<evidence type="ECO:0000256" key="1">
    <source>
        <dbReference type="SAM" id="MobiDB-lite"/>
    </source>
</evidence>
<dbReference type="Proteomes" id="UP001598352">
    <property type="component" value="Unassembled WGS sequence"/>
</dbReference>
<dbReference type="RefSeq" id="WP_382769749.1">
    <property type="nucleotide sequence ID" value="NZ_JBHXKZ010000001.1"/>
</dbReference>
<evidence type="ECO:0000313" key="3">
    <source>
        <dbReference type="Proteomes" id="UP001598352"/>
    </source>
</evidence>
<evidence type="ECO:0000313" key="2">
    <source>
        <dbReference type="EMBL" id="MFD4821174.1"/>
    </source>
</evidence>
<protein>
    <submittedName>
        <fullName evidence="2">Uncharacterized protein</fullName>
    </submittedName>
</protein>
<feature type="region of interest" description="Disordered" evidence="1">
    <location>
        <begin position="1"/>
        <end position="42"/>
    </location>
</feature>
<reference evidence="2 3" key="1">
    <citation type="submission" date="2024-09" db="EMBL/GenBank/DDBJ databases">
        <title>The Natural Products Discovery Center: Release of the First 8490 Sequenced Strains for Exploring Actinobacteria Biosynthetic Diversity.</title>
        <authorList>
            <person name="Kalkreuter E."/>
            <person name="Kautsar S.A."/>
            <person name="Yang D."/>
            <person name="Bader C.D."/>
            <person name="Teijaro C.N."/>
            <person name="Fluegel L."/>
            <person name="Davis C.M."/>
            <person name="Simpson J.R."/>
            <person name="Lauterbach L."/>
            <person name="Steele A.D."/>
            <person name="Gui C."/>
            <person name="Meng S."/>
            <person name="Li G."/>
            <person name="Viehrig K."/>
            <person name="Ye F."/>
            <person name="Su P."/>
            <person name="Kiefer A.F."/>
            <person name="Nichols A."/>
            <person name="Cepeda A.J."/>
            <person name="Yan W."/>
            <person name="Fan B."/>
            <person name="Jiang Y."/>
            <person name="Adhikari A."/>
            <person name="Zheng C.-J."/>
            <person name="Schuster L."/>
            <person name="Cowan T.M."/>
            <person name="Smanski M.J."/>
            <person name="Chevrette M.G."/>
            <person name="De Carvalho L.P.S."/>
            <person name="Shen B."/>
        </authorList>
    </citation>
    <scope>NUCLEOTIDE SEQUENCE [LARGE SCALE GENOMIC DNA]</scope>
    <source>
        <strain evidence="2 3">NPDC058428</strain>
    </source>
</reference>
<keyword evidence="3" id="KW-1185">Reference proteome</keyword>
<proteinExistence type="predicted"/>
<accession>A0ABW6ES97</accession>
<sequence>MPPALRKRPFRTVCAAATHTSTPQQPEPERLVPAHPVTGSGR</sequence>
<organism evidence="2 3">
    <name type="scientific">Streptomyces rubiginosohelvolus</name>
    <dbReference type="NCBI Taxonomy" id="67362"/>
    <lineage>
        <taxon>Bacteria</taxon>
        <taxon>Bacillati</taxon>
        <taxon>Actinomycetota</taxon>
        <taxon>Actinomycetes</taxon>
        <taxon>Kitasatosporales</taxon>
        <taxon>Streptomycetaceae</taxon>
        <taxon>Streptomyces</taxon>
    </lineage>
</organism>
<dbReference type="EMBL" id="JBHXKZ010000001">
    <property type="protein sequence ID" value="MFD4821174.1"/>
    <property type="molecule type" value="Genomic_DNA"/>
</dbReference>
<gene>
    <name evidence="2" type="ORF">ACFWOQ_01185</name>
</gene>
<feature type="compositionally biased region" description="Basic residues" evidence="1">
    <location>
        <begin position="1"/>
        <end position="10"/>
    </location>
</feature>
<comment type="caution">
    <text evidence="2">The sequence shown here is derived from an EMBL/GenBank/DDBJ whole genome shotgun (WGS) entry which is preliminary data.</text>
</comment>
<name>A0ABW6ES97_9ACTN</name>